<dbReference type="InterPro" id="IPR042007">
    <property type="entry name" value="Sortase_A"/>
</dbReference>
<keyword evidence="1" id="KW-0645">Protease</keyword>
<evidence type="ECO:0000313" key="5">
    <source>
        <dbReference type="Proteomes" id="UP001377804"/>
    </source>
</evidence>
<dbReference type="SUPFAM" id="SSF63817">
    <property type="entry name" value="Sortase"/>
    <property type="match status" value="1"/>
</dbReference>
<dbReference type="RefSeq" id="WP_339969761.1">
    <property type="nucleotide sequence ID" value="NZ_JAWMWG010000001.1"/>
</dbReference>
<keyword evidence="3" id="KW-0788">Thiol protease</keyword>
<evidence type="ECO:0000256" key="3">
    <source>
        <dbReference type="ARBA" id="ARBA00022807"/>
    </source>
</evidence>
<protein>
    <submittedName>
        <fullName evidence="4">Class A sortase</fullName>
    </submittedName>
</protein>
<comment type="caution">
    <text evidence="4">The sequence shown here is derived from an EMBL/GenBank/DDBJ whole genome shotgun (WGS) entry which is preliminary data.</text>
</comment>
<keyword evidence="2" id="KW-0378">Hydrolase</keyword>
<dbReference type="NCBIfam" id="TIGR01076">
    <property type="entry name" value="sortase_fam"/>
    <property type="match status" value="1"/>
</dbReference>
<accession>A0ABU8SGK8</accession>
<proteinExistence type="predicted"/>
<dbReference type="Proteomes" id="UP001377804">
    <property type="component" value="Unassembled WGS sequence"/>
</dbReference>
<dbReference type="CDD" id="cd06165">
    <property type="entry name" value="Sortase_A"/>
    <property type="match status" value="1"/>
</dbReference>
<sequence>MKKFKRFLLYLAALILLIVGLALIFNEPIQNMIVSHNTEVARTSVTKEQIQKNTQTKTADYDFSKVKSLDINQVGQSLTHNQTQVIGLIAVPSVNMNLPISKGLSDAALSSGGGTMREDQQMGIGSYPIAGHYMTDKGLLFSPLESVKTGELIYLTDLDKVYTYKIYQKEVVDPYAVWLVDNTEQAIVTLITCADGGVNRWAIRGELVETKTATPKELTVFNLN</sequence>
<dbReference type="EMBL" id="JAWMWG010000001">
    <property type="protein sequence ID" value="MEJ6348517.1"/>
    <property type="molecule type" value="Genomic_DNA"/>
</dbReference>
<organism evidence="4 5">
    <name type="scientific">Holzapfeliella saturejae</name>
    <dbReference type="NCBI Taxonomy" id="3082953"/>
    <lineage>
        <taxon>Bacteria</taxon>
        <taxon>Bacillati</taxon>
        <taxon>Bacillota</taxon>
        <taxon>Bacilli</taxon>
        <taxon>Lactobacillales</taxon>
        <taxon>Lactobacillaceae</taxon>
        <taxon>Holzapfeliella</taxon>
    </lineage>
</organism>
<dbReference type="InterPro" id="IPR005754">
    <property type="entry name" value="Sortase"/>
</dbReference>
<keyword evidence="5" id="KW-1185">Reference proteome</keyword>
<dbReference type="Gene3D" id="2.40.260.10">
    <property type="entry name" value="Sortase"/>
    <property type="match status" value="1"/>
</dbReference>
<evidence type="ECO:0000256" key="1">
    <source>
        <dbReference type="ARBA" id="ARBA00022670"/>
    </source>
</evidence>
<name>A0ABU8SGK8_9LACO</name>
<reference evidence="4 5" key="1">
    <citation type="submission" date="2023-10" db="EMBL/GenBank/DDBJ databases">
        <title>Holzapfeliella saturejae sp. nov. isolated from Satureja montana flowers.</title>
        <authorList>
            <person name="Alcantara C."/>
            <person name="Zuniga M."/>
            <person name="Landete J.M."/>
            <person name="Monedero V."/>
        </authorList>
    </citation>
    <scope>NUCLEOTIDE SEQUENCE [LARGE SCALE GENOMIC DNA]</scope>
    <source>
        <strain evidence="4 5">He02</strain>
    </source>
</reference>
<evidence type="ECO:0000256" key="2">
    <source>
        <dbReference type="ARBA" id="ARBA00022801"/>
    </source>
</evidence>
<dbReference type="Pfam" id="PF04203">
    <property type="entry name" value="Sortase"/>
    <property type="match status" value="1"/>
</dbReference>
<evidence type="ECO:0000313" key="4">
    <source>
        <dbReference type="EMBL" id="MEJ6348517.1"/>
    </source>
</evidence>
<dbReference type="InterPro" id="IPR023365">
    <property type="entry name" value="Sortase_dom-sf"/>
</dbReference>
<gene>
    <name evidence="4" type="ORF">R4Y45_04655</name>
</gene>